<keyword evidence="2" id="KW-1185">Reference proteome</keyword>
<organism evidence="1 2">
    <name type="scientific">Streptomyces paradoxus</name>
    <dbReference type="NCBI Taxonomy" id="66375"/>
    <lineage>
        <taxon>Bacteria</taxon>
        <taxon>Bacillati</taxon>
        <taxon>Actinomycetota</taxon>
        <taxon>Actinomycetes</taxon>
        <taxon>Kitasatosporales</taxon>
        <taxon>Streptomycetaceae</taxon>
        <taxon>Streptomyces</taxon>
    </lineage>
</organism>
<dbReference type="Proteomes" id="UP000591537">
    <property type="component" value="Unassembled WGS sequence"/>
</dbReference>
<dbReference type="RefSeq" id="WP_184558232.1">
    <property type="nucleotide sequence ID" value="NZ_BAAARS010000002.1"/>
</dbReference>
<comment type="caution">
    <text evidence="1">The sequence shown here is derived from an EMBL/GenBank/DDBJ whole genome shotgun (WGS) entry which is preliminary data.</text>
</comment>
<reference evidence="1 2" key="1">
    <citation type="submission" date="2020-08" db="EMBL/GenBank/DDBJ databases">
        <title>Genomic Encyclopedia of Type Strains, Phase IV (KMG-IV): sequencing the most valuable type-strain genomes for metagenomic binning, comparative biology and taxonomic classification.</title>
        <authorList>
            <person name="Goeker M."/>
        </authorList>
    </citation>
    <scope>NUCLEOTIDE SEQUENCE [LARGE SCALE GENOMIC DNA]</scope>
    <source>
        <strain evidence="1 2">DSM 43350</strain>
    </source>
</reference>
<accession>A0A7W9T7T1</accession>
<name>A0A7W9T7T1_9ACTN</name>
<gene>
    <name evidence="1" type="ORF">HNR57_001578</name>
</gene>
<dbReference type="EMBL" id="JACHGV010000002">
    <property type="protein sequence ID" value="MBB6075690.1"/>
    <property type="molecule type" value="Genomic_DNA"/>
</dbReference>
<proteinExistence type="predicted"/>
<evidence type="ECO:0000313" key="1">
    <source>
        <dbReference type="EMBL" id="MBB6075690.1"/>
    </source>
</evidence>
<sequence length="142" mass="15144">MLTEALTALAAAGGTAVVQAAGTDVWGGCRQRVARLFGHGDTQQERVELELDQTAAALEAVGGEEAELTRSGQQTLWRSRFETLLLSLDGVERERAAAELQALVDERAERGGTTVSNNIYYGPAVSQIGDHNEQTNNWGSSA</sequence>
<evidence type="ECO:0000313" key="2">
    <source>
        <dbReference type="Proteomes" id="UP000591537"/>
    </source>
</evidence>
<protein>
    <submittedName>
        <fullName evidence="1">Uncharacterized protein</fullName>
    </submittedName>
</protein>
<dbReference type="AlphaFoldDB" id="A0A7W9T7T1"/>